<dbReference type="Pfam" id="PF12796">
    <property type="entry name" value="Ank_2"/>
    <property type="match status" value="1"/>
</dbReference>
<dbReference type="InterPro" id="IPR002110">
    <property type="entry name" value="Ankyrin_rpt"/>
</dbReference>
<dbReference type="Pfam" id="PF24883">
    <property type="entry name" value="NPHP3_N"/>
    <property type="match status" value="1"/>
</dbReference>
<dbReference type="SUPFAM" id="SSF48403">
    <property type="entry name" value="Ankyrin repeat"/>
    <property type="match status" value="2"/>
</dbReference>
<feature type="compositionally biased region" description="Low complexity" evidence="2">
    <location>
        <begin position="39"/>
        <end position="52"/>
    </location>
</feature>
<accession>A0A4Y7T5Z6</accession>
<comment type="caution">
    <text evidence="4">The sequence shown here is derived from an EMBL/GenBank/DDBJ whole genome shotgun (WGS) entry which is preliminary data.</text>
</comment>
<evidence type="ECO:0000256" key="1">
    <source>
        <dbReference type="ARBA" id="ARBA00022737"/>
    </source>
</evidence>
<evidence type="ECO:0000256" key="2">
    <source>
        <dbReference type="SAM" id="MobiDB-lite"/>
    </source>
</evidence>
<dbReference type="EMBL" id="QPFP01000026">
    <property type="protein sequence ID" value="TEB29596.1"/>
    <property type="molecule type" value="Genomic_DNA"/>
</dbReference>
<dbReference type="STRING" id="71717.A0A4Y7T5Z6"/>
<dbReference type="PANTHER" id="PTHR10039:SF16">
    <property type="entry name" value="GPI INOSITOL-DEACYLASE"/>
    <property type="match status" value="1"/>
</dbReference>
<feature type="region of interest" description="Disordered" evidence="2">
    <location>
        <begin position="1340"/>
        <end position="1396"/>
    </location>
</feature>
<feature type="compositionally biased region" description="Basic and acidic residues" evidence="2">
    <location>
        <begin position="1361"/>
        <end position="1375"/>
    </location>
</feature>
<dbReference type="InterPro" id="IPR027417">
    <property type="entry name" value="P-loop_NTPase"/>
</dbReference>
<reference evidence="4 5" key="1">
    <citation type="journal article" date="2019" name="Nat. Ecol. Evol.">
        <title>Megaphylogeny resolves global patterns of mushroom evolution.</title>
        <authorList>
            <person name="Varga T."/>
            <person name="Krizsan K."/>
            <person name="Foldi C."/>
            <person name="Dima B."/>
            <person name="Sanchez-Garcia M."/>
            <person name="Sanchez-Ramirez S."/>
            <person name="Szollosi G.J."/>
            <person name="Szarkandi J.G."/>
            <person name="Papp V."/>
            <person name="Albert L."/>
            <person name="Andreopoulos W."/>
            <person name="Angelini C."/>
            <person name="Antonin V."/>
            <person name="Barry K.W."/>
            <person name="Bougher N.L."/>
            <person name="Buchanan P."/>
            <person name="Buyck B."/>
            <person name="Bense V."/>
            <person name="Catcheside P."/>
            <person name="Chovatia M."/>
            <person name="Cooper J."/>
            <person name="Damon W."/>
            <person name="Desjardin D."/>
            <person name="Finy P."/>
            <person name="Geml J."/>
            <person name="Haridas S."/>
            <person name="Hughes K."/>
            <person name="Justo A."/>
            <person name="Karasinski D."/>
            <person name="Kautmanova I."/>
            <person name="Kiss B."/>
            <person name="Kocsube S."/>
            <person name="Kotiranta H."/>
            <person name="LaButti K.M."/>
            <person name="Lechner B.E."/>
            <person name="Liimatainen K."/>
            <person name="Lipzen A."/>
            <person name="Lukacs Z."/>
            <person name="Mihaltcheva S."/>
            <person name="Morgado L.N."/>
            <person name="Niskanen T."/>
            <person name="Noordeloos M.E."/>
            <person name="Ohm R.A."/>
            <person name="Ortiz-Santana B."/>
            <person name="Ovrebo C."/>
            <person name="Racz N."/>
            <person name="Riley R."/>
            <person name="Savchenko A."/>
            <person name="Shiryaev A."/>
            <person name="Soop K."/>
            <person name="Spirin V."/>
            <person name="Szebenyi C."/>
            <person name="Tomsovsky M."/>
            <person name="Tulloss R.E."/>
            <person name="Uehling J."/>
            <person name="Grigoriev I.V."/>
            <person name="Vagvolgyi C."/>
            <person name="Papp T."/>
            <person name="Martin F.M."/>
            <person name="Miettinen O."/>
            <person name="Hibbett D.S."/>
            <person name="Nagy L.G."/>
        </authorList>
    </citation>
    <scope>NUCLEOTIDE SEQUENCE [LARGE SCALE GENOMIC DNA]</scope>
    <source>
        <strain evidence="4 5">FP101781</strain>
    </source>
</reference>
<name>A0A4Y7T5Z6_COPMI</name>
<dbReference type="OrthoDB" id="7464126at2759"/>
<evidence type="ECO:0000259" key="3">
    <source>
        <dbReference type="Pfam" id="PF24883"/>
    </source>
</evidence>
<dbReference type="PANTHER" id="PTHR10039">
    <property type="entry name" value="AMELOGENIN"/>
    <property type="match status" value="1"/>
</dbReference>
<dbReference type="InterPro" id="IPR036770">
    <property type="entry name" value="Ankyrin_rpt-contain_sf"/>
</dbReference>
<dbReference type="InterPro" id="IPR056884">
    <property type="entry name" value="NPHP3-like_N"/>
</dbReference>
<organism evidence="4 5">
    <name type="scientific">Coprinellus micaceus</name>
    <name type="common">Glistening ink-cap mushroom</name>
    <name type="synonym">Coprinus micaceus</name>
    <dbReference type="NCBI Taxonomy" id="71717"/>
    <lineage>
        <taxon>Eukaryota</taxon>
        <taxon>Fungi</taxon>
        <taxon>Dikarya</taxon>
        <taxon>Basidiomycota</taxon>
        <taxon>Agaricomycotina</taxon>
        <taxon>Agaricomycetes</taxon>
        <taxon>Agaricomycetidae</taxon>
        <taxon>Agaricales</taxon>
        <taxon>Agaricineae</taxon>
        <taxon>Psathyrellaceae</taxon>
        <taxon>Coprinellus</taxon>
    </lineage>
</organism>
<dbReference type="Proteomes" id="UP000298030">
    <property type="component" value="Unassembled WGS sequence"/>
</dbReference>
<sequence>MADRRGGLLNRARNGMTGGILRAKGRVKSLLKSNKPTSQIQPGGPLPGIQQGSEPSHEEQDPGPTPLPMLLSGARAPVVPTRPHLSSQRGSSMVVHESTLVSPVPQVPHPSYFERAHHVAVQSLSPTHIGRDQVNYITNIQQCRPDTGDYEKPKAEIREWLKAPRFVEVHRASMELRTDETGTWFIESSEFQQFIGNSGCILWCTGMPGAGKTILASTSIKHLQTTFRNDVSVAVVYAYLRYNESYPLREIFASLLDQLLVHDNVVVKIESSYRQMKEDGVQYTTKELISVLKDVVPCLSRVFAIIDGLDEAADDVKDGLLEALPTTGANLLIFSRPLELYSHHTPQALQVSIQARTADIALYINEQFKKNSRLRALLGGRGELASELSHRIKSQANGMFLLARLQLEAVMRNSSSAKSLFESLEKLPSGIDAMYLLTLERINSQPEELLSVTQRLFVWLLHQVSPLTLEDLQYALAVSVDGQPFDMGSIVPAELILSACHGLVVVSKNRFRRDAFRFIHYSAKEFLKTAQWSTVPHPQAYLASTCVAFLDQHRDLIKLTQLPTVPFLRYTSTHWGQHAELSQRSREPLHPIIISSLSTHSLYPLQGLMVPSLSAAAVHGLVDVIKSKLLAFPPLWPGTFNKLESSVSHIFATPFNSAAYGGHFDAFLALLSTYGTQNLPIWTSKDPSFPTIIHVAARSEAPNAVSFLQMLLAIVDSPPTPAIRLALSEFDINAQDNSGVTPLMLACLNPQDDIPRFLASRQDIKIDLRDSRGLSAFHIAAGWPEHDRAQLLLSAFPYLNVETTDDAGNTPFLAACTAGQARVVEGILTNRSGTDRARLVHQANLKGTTPLIAAVQGPLSRDSAPAYGAIVRLLLDHGSDLHARQVDDGMTAFLRAVVGRKPPTDTPALITYILKPLLAFEPSVIEQCDSHGRTVLMLEARGYFNRGLIDFLVSSHPDPKRFVHQRDHDGRSALMHTIDGPNVWTRLPALRALSTCPFLDVRSPIDRMGRGILEVLCADKYFGLHPYPNPEMFFSALYTILDITSGLDARFVRKAVIAGVRSLPSILIYRLLTEDWVVHSFIWSLDEPDTVALLVQAATRNSTCQAPVSIVLYRLGLLEPSVLSQGIVPLDFERLVDAFCHSPGPMGQQSTQYPHPPWLPFQGGSTGPGQRHVGPGFSPWNRGATGVPPAAASQAPLAPTSLPGPFPLPSNIGMLPRANGASVGASASAFARGMPVHGGQRSKASMEDIGIFDDDSDSDSSLEDQDILEAARMFGGVGSRPPWAMDHETPPVAVDSSRIPPSPFPFPTPYPTFRDSEAAGKFGGGGPRPPWAMDHKAPPAAIGNSRMPPPFCLPTFSPMLKDSDSSLDSSDREPEVSPPQDSGLDPTRKVPCTCRSPMTARKRLPIVFASRKTFTLPELEKIIHQTRSPS</sequence>
<feature type="domain" description="Nephrocystin 3-like N-terminal" evidence="3">
    <location>
        <begin position="181"/>
        <end position="325"/>
    </location>
</feature>
<evidence type="ECO:0000313" key="4">
    <source>
        <dbReference type="EMBL" id="TEB29596.1"/>
    </source>
</evidence>
<protein>
    <recommendedName>
        <fullName evidence="3">Nephrocystin 3-like N-terminal domain-containing protein</fullName>
    </recommendedName>
</protein>
<dbReference type="SUPFAM" id="SSF52540">
    <property type="entry name" value="P-loop containing nucleoside triphosphate hydrolases"/>
    <property type="match status" value="1"/>
</dbReference>
<keyword evidence="1" id="KW-0677">Repeat</keyword>
<gene>
    <name evidence="4" type="ORF">FA13DRAFT_617558</name>
</gene>
<dbReference type="Gene3D" id="1.25.40.20">
    <property type="entry name" value="Ankyrin repeat-containing domain"/>
    <property type="match status" value="1"/>
</dbReference>
<proteinExistence type="predicted"/>
<dbReference type="SMART" id="SM00248">
    <property type="entry name" value="ANK"/>
    <property type="match status" value="7"/>
</dbReference>
<evidence type="ECO:0000313" key="5">
    <source>
        <dbReference type="Proteomes" id="UP000298030"/>
    </source>
</evidence>
<dbReference type="Gene3D" id="3.40.50.300">
    <property type="entry name" value="P-loop containing nucleotide triphosphate hydrolases"/>
    <property type="match status" value="1"/>
</dbReference>
<feature type="region of interest" description="Disordered" evidence="2">
    <location>
        <begin position="1"/>
        <end position="69"/>
    </location>
</feature>
<keyword evidence="5" id="KW-1185">Reference proteome</keyword>